<evidence type="ECO:0000256" key="1">
    <source>
        <dbReference type="SAM" id="Phobius"/>
    </source>
</evidence>
<comment type="caution">
    <text evidence="2">The sequence shown here is derived from an EMBL/GenBank/DDBJ whole genome shotgun (WGS) entry which is preliminary data.</text>
</comment>
<dbReference type="InterPro" id="IPR036259">
    <property type="entry name" value="MFS_trans_sf"/>
</dbReference>
<feature type="transmembrane region" description="Helical" evidence="1">
    <location>
        <begin position="268"/>
        <end position="290"/>
    </location>
</feature>
<feature type="transmembrane region" description="Helical" evidence="1">
    <location>
        <begin position="228"/>
        <end position="248"/>
    </location>
</feature>
<feature type="transmembrane region" description="Helical" evidence="1">
    <location>
        <begin position="302"/>
        <end position="320"/>
    </location>
</feature>
<feature type="transmembrane region" description="Helical" evidence="1">
    <location>
        <begin position="394"/>
        <end position="419"/>
    </location>
</feature>
<reference evidence="2 3" key="1">
    <citation type="submission" date="2021-03" db="EMBL/GenBank/DDBJ databases">
        <title>novel species isolated from a fishpond in China.</title>
        <authorList>
            <person name="Lu H."/>
            <person name="Cai Z."/>
        </authorList>
    </citation>
    <scope>NUCLEOTIDE SEQUENCE [LARGE SCALE GENOMIC DNA]</scope>
    <source>
        <strain evidence="2 3">JCM 31546</strain>
    </source>
</reference>
<gene>
    <name evidence="2" type="ORF">J0A67_20995</name>
</gene>
<keyword evidence="1" id="KW-0812">Transmembrane</keyword>
<evidence type="ECO:0008006" key="4">
    <source>
        <dbReference type="Google" id="ProtNLM"/>
    </source>
</evidence>
<evidence type="ECO:0000313" key="2">
    <source>
        <dbReference type="EMBL" id="MBN7803366.1"/>
    </source>
</evidence>
<dbReference type="RefSeq" id="WP_206571355.1">
    <property type="nucleotide sequence ID" value="NZ_JAFKCW010000005.1"/>
</dbReference>
<feature type="transmembrane region" description="Helical" evidence="1">
    <location>
        <begin position="58"/>
        <end position="76"/>
    </location>
</feature>
<name>A0ABS3BVV8_9BACT</name>
<keyword evidence="3" id="KW-1185">Reference proteome</keyword>
<dbReference type="InterPro" id="IPR043745">
    <property type="entry name" value="DUF5690"/>
</dbReference>
<dbReference type="Proteomes" id="UP000664698">
    <property type="component" value="Unassembled WGS sequence"/>
</dbReference>
<keyword evidence="1" id="KW-0472">Membrane</keyword>
<organism evidence="2 3">
    <name type="scientific">Algoriphagus aestuariicola</name>
    <dbReference type="NCBI Taxonomy" id="1852016"/>
    <lineage>
        <taxon>Bacteria</taxon>
        <taxon>Pseudomonadati</taxon>
        <taxon>Bacteroidota</taxon>
        <taxon>Cytophagia</taxon>
        <taxon>Cytophagales</taxon>
        <taxon>Cyclobacteriaceae</taxon>
        <taxon>Algoriphagus</taxon>
    </lineage>
</organism>
<dbReference type="Pfam" id="PF18943">
    <property type="entry name" value="DUF5690"/>
    <property type="match status" value="1"/>
</dbReference>
<proteinExistence type="predicted"/>
<feature type="transmembrane region" description="Helical" evidence="1">
    <location>
        <begin position="144"/>
        <end position="163"/>
    </location>
</feature>
<feature type="transmembrane region" description="Helical" evidence="1">
    <location>
        <begin position="88"/>
        <end position="106"/>
    </location>
</feature>
<feature type="transmembrane region" description="Helical" evidence="1">
    <location>
        <begin position="360"/>
        <end position="382"/>
    </location>
</feature>
<evidence type="ECO:0000313" key="3">
    <source>
        <dbReference type="Proteomes" id="UP000664698"/>
    </source>
</evidence>
<keyword evidence="1" id="KW-1133">Transmembrane helix</keyword>
<feature type="transmembrane region" description="Helical" evidence="1">
    <location>
        <begin position="175"/>
        <end position="197"/>
    </location>
</feature>
<dbReference type="SUPFAM" id="SSF103473">
    <property type="entry name" value="MFS general substrate transporter"/>
    <property type="match status" value="1"/>
</dbReference>
<dbReference type="EMBL" id="JAFKCW010000005">
    <property type="protein sequence ID" value="MBN7803366.1"/>
    <property type="molecule type" value="Genomic_DNA"/>
</dbReference>
<feature type="transmembrane region" description="Helical" evidence="1">
    <location>
        <begin position="112"/>
        <end position="132"/>
    </location>
</feature>
<sequence length="440" mass="49255">MRRVARLSSLLARIRPFHMSLFAAVMGFLVYSSMYAFRKPFAAATFEGDTILGMDLKVWLILAQTLGYMASKFYGIKMISELKATGRARLIVGLISLSWLALLGFALLPTPLGILCFLINGFPLGLIWGIVFHYMEGRKFTEMMGSMLASSFIFSSGFVKAVGTFMMQDLGVSEFWMPFCTGAIFFPLLFLGVFLLNHIPEPSAEDRLLRSPRPVMNTIERRRFFREFWPGIVLLILVYTMLTGLRDLRDNFAVEIWQGLKVSVAPELLTQTEIPVALALLALMGCLVLVKSNEAAFFLNHWIILAGIALAILATLGLNGGFIQPFLWMVLVGTGVYMAYIPFNILLFDRLIALFKSAGNVGFLMYLSDSFGYLGSSLVLVTKEFGGFESLSWFSFYTSVLTLFLSCCLVLMTGSFIYFQKKLRMRKKNIAAPVTLVNTL</sequence>
<feature type="transmembrane region" description="Helical" evidence="1">
    <location>
        <begin position="326"/>
        <end position="348"/>
    </location>
</feature>
<protein>
    <recommendedName>
        <fullName evidence="4">MFS transporter</fullName>
    </recommendedName>
</protein>
<accession>A0ABS3BVV8</accession>
<feature type="transmembrane region" description="Helical" evidence="1">
    <location>
        <begin position="21"/>
        <end position="38"/>
    </location>
</feature>